<evidence type="ECO:0000256" key="3">
    <source>
        <dbReference type="ARBA" id="ARBA00023295"/>
    </source>
</evidence>
<sequence length="193" mass="21052">MCYWYLQFSVILHGLSRAAHIANRLSRGRSFGLTVSLLPNLNVTILAPLDSPNTNGIDLDSSDDVCIEDCYISTGDDLIAIKTSEMSRGVSQVHAENLYFFHSSTAIIIKTAHGRGGYVRNVYISNVTLAGVDTTTRFDGNFSQHPHALYDPNALPVIEMITVKDAIGDHTKVAGLLKGIDGDTFSSCLLIEY</sequence>
<evidence type="ECO:0000313" key="5">
    <source>
        <dbReference type="EMBL" id="KAK8479238.1"/>
    </source>
</evidence>
<accession>A0ABR1ZFK6</accession>
<comment type="caution">
    <text evidence="5">The sequence shown here is derived from an EMBL/GenBank/DDBJ whole genome shotgun (WGS) entry which is preliminary data.</text>
</comment>
<dbReference type="InterPro" id="IPR051801">
    <property type="entry name" value="GH28_Enzymes"/>
</dbReference>
<reference evidence="5 6" key="1">
    <citation type="journal article" date="2024" name="G3 (Bethesda)">
        <title>Genome assembly of Hibiscus sabdariffa L. provides insights into metabolisms of medicinal natural products.</title>
        <authorList>
            <person name="Kim T."/>
        </authorList>
    </citation>
    <scope>NUCLEOTIDE SEQUENCE [LARGE SCALE GENOMIC DNA]</scope>
    <source>
        <strain evidence="5">TK-2024</strain>
        <tissue evidence="5">Old leaves</tissue>
    </source>
</reference>
<name>A0ABR1ZFK6_9ROSI</name>
<protein>
    <recommendedName>
        <fullName evidence="7">Polygalacturonase</fullName>
    </recommendedName>
</protein>
<evidence type="ECO:0000256" key="2">
    <source>
        <dbReference type="ARBA" id="ARBA00022801"/>
    </source>
</evidence>
<comment type="similarity">
    <text evidence="1 4">Belongs to the glycosyl hydrolase 28 family.</text>
</comment>
<dbReference type="EMBL" id="JBBPBM010002328">
    <property type="protein sequence ID" value="KAK8479238.1"/>
    <property type="molecule type" value="Genomic_DNA"/>
</dbReference>
<gene>
    <name evidence="5" type="ORF">V6N12_008368</name>
</gene>
<evidence type="ECO:0000256" key="1">
    <source>
        <dbReference type="ARBA" id="ARBA00008834"/>
    </source>
</evidence>
<evidence type="ECO:0000313" key="6">
    <source>
        <dbReference type="Proteomes" id="UP001472677"/>
    </source>
</evidence>
<dbReference type="SUPFAM" id="SSF51126">
    <property type="entry name" value="Pectin lyase-like"/>
    <property type="match status" value="1"/>
</dbReference>
<dbReference type="InterPro" id="IPR000743">
    <property type="entry name" value="Glyco_hydro_28"/>
</dbReference>
<dbReference type="InterPro" id="IPR011050">
    <property type="entry name" value="Pectin_lyase_fold/virulence"/>
</dbReference>
<dbReference type="Pfam" id="PF00295">
    <property type="entry name" value="Glyco_hydro_28"/>
    <property type="match status" value="1"/>
</dbReference>
<evidence type="ECO:0008006" key="7">
    <source>
        <dbReference type="Google" id="ProtNLM"/>
    </source>
</evidence>
<organism evidence="5 6">
    <name type="scientific">Hibiscus sabdariffa</name>
    <name type="common">roselle</name>
    <dbReference type="NCBI Taxonomy" id="183260"/>
    <lineage>
        <taxon>Eukaryota</taxon>
        <taxon>Viridiplantae</taxon>
        <taxon>Streptophyta</taxon>
        <taxon>Embryophyta</taxon>
        <taxon>Tracheophyta</taxon>
        <taxon>Spermatophyta</taxon>
        <taxon>Magnoliopsida</taxon>
        <taxon>eudicotyledons</taxon>
        <taxon>Gunneridae</taxon>
        <taxon>Pentapetalae</taxon>
        <taxon>rosids</taxon>
        <taxon>malvids</taxon>
        <taxon>Malvales</taxon>
        <taxon>Malvaceae</taxon>
        <taxon>Malvoideae</taxon>
        <taxon>Hibiscus</taxon>
    </lineage>
</organism>
<evidence type="ECO:0000256" key="4">
    <source>
        <dbReference type="RuleBase" id="RU361169"/>
    </source>
</evidence>
<keyword evidence="3 4" id="KW-0326">Glycosidase</keyword>
<keyword evidence="2 4" id="KW-0378">Hydrolase</keyword>
<dbReference type="InterPro" id="IPR012334">
    <property type="entry name" value="Pectin_lyas_fold"/>
</dbReference>
<dbReference type="PANTHER" id="PTHR31339:SF9">
    <property type="entry name" value="PLASMIN AND FIBRONECTIN-BINDING PROTEIN A"/>
    <property type="match status" value="1"/>
</dbReference>
<dbReference type="Gene3D" id="2.160.20.10">
    <property type="entry name" value="Single-stranded right-handed beta-helix, Pectin lyase-like"/>
    <property type="match status" value="1"/>
</dbReference>
<dbReference type="PANTHER" id="PTHR31339">
    <property type="entry name" value="PECTIN LYASE-RELATED"/>
    <property type="match status" value="1"/>
</dbReference>
<dbReference type="Proteomes" id="UP001472677">
    <property type="component" value="Unassembled WGS sequence"/>
</dbReference>
<proteinExistence type="inferred from homology"/>
<keyword evidence="6" id="KW-1185">Reference proteome</keyword>